<dbReference type="Proteomes" id="UP001165960">
    <property type="component" value="Unassembled WGS sequence"/>
</dbReference>
<accession>A0ACC2T202</accession>
<protein>
    <submittedName>
        <fullName evidence="1">Uncharacterized protein</fullName>
    </submittedName>
</protein>
<reference evidence="1" key="1">
    <citation type="submission" date="2022-04" db="EMBL/GenBank/DDBJ databases">
        <title>Genome of the entomopathogenic fungus Entomophthora muscae.</title>
        <authorList>
            <person name="Elya C."/>
            <person name="Lovett B.R."/>
            <person name="Lee E."/>
            <person name="Macias A.M."/>
            <person name="Hajek A.E."/>
            <person name="De Bivort B.L."/>
            <person name="Kasson M.T."/>
            <person name="De Fine Licht H.H."/>
            <person name="Stajich J.E."/>
        </authorList>
    </citation>
    <scope>NUCLEOTIDE SEQUENCE</scope>
    <source>
        <strain evidence="1">Berkeley</strain>
    </source>
</reference>
<comment type="caution">
    <text evidence="1">The sequence shown here is derived from an EMBL/GenBank/DDBJ whole genome shotgun (WGS) entry which is preliminary data.</text>
</comment>
<evidence type="ECO:0000313" key="1">
    <source>
        <dbReference type="EMBL" id="KAJ9068615.1"/>
    </source>
</evidence>
<dbReference type="EMBL" id="QTSX02003710">
    <property type="protein sequence ID" value="KAJ9068615.1"/>
    <property type="molecule type" value="Genomic_DNA"/>
</dbReference>
<name>A0ACC2T202_9FUNG</name>
<organism evidence="1 2">
    <name type="scientific">Entomophthora muscae</name>
    <dbReference type="NCBI Taxonomy" id="34485"/>
    <lineage>
        <taxon>Eukaryota</taxon>
        <taxon>Fungi</taxon>
        <taxon>Fungi incertae sedis</taxon>
        <taxon>Zoopagomycota</taxon>
        <taxon>Entomophthoromycotina</taxon>
        <taxon>Entomophthoromycetes</taxon>
        <taxon>Entomophthorales</taxon>
        <taxon>Entomophthoraceae</taxon>
        <taxon>Entomophthora</taxon>
    </lineage>
</organism>
<sequence>MAAFQLKPSDILLGHLIATNCGVVYIEVIVASQSPSSQSLCVEIVWSMPEPVVGLAFHEHTLAVISQSGISVLLQPTVTQSTIHGWMPVSRTALPLKQKLQDWAAFQTGTSRLIALADVVGNLHLIRIQAKAMTYLGSVENLEIKAILPNGHCLPLLWPNGFPTLNESSLLCITLTGRMVSIQLKEATDADKVKHPSGGLTHPSASSCLSQLDGFAKQTALLKEVGSEFDGQLEILRTSLEFAYLLRSRPDLLHIELMPYMDESIPQVATKVVLKSTLGRPIEIPEGWAVQLKFQSHLPLVFHSLPSEQSSHWLPSFEATFTLPPKLNEACTWQYKLPNSQLLPATIECGLKFILPPSSKAEGAHLVQDAFPNPNGYYMGSYIILCTHTLDLLHFATEDANTVQHKDRIPHSLENIMHAKLDVPFLPTHPFHADNLNASLLNQPRETGTNTHKSLAYKEMNERVSVVLKIDSRNANVEQEFKSGNDFLLFLIALDSSVESNDRPALEISMPGFLLGSTKLLEKAVFEMKDSSMGGGEKVWEWKITASSSLTLLQILDALHRRLTSQPYMYRLEGASEDDTEIELAWQSYISSTPDQSLDYLHKFCLTRFLTYKSPPIN</sequence>
<proteinExistence type="predicted"/>
<evidence type="ECO:0000313" key="2">
    <source>
        <dbReference type="Proteomes" id="UP001165960"/>
    </source>
</evidence>
<keyword evidence="2" id="KW-1185">Reference proteome</keyword>
<gene>
    <name evidence="1" type="ORF">DSO57_1026873</name>
</gene>